<dbReference type="AlphaFoldDB" id="A0A1R0H3I6"/>
<sequence>MCRNQFGAKEEDCYKWDIRIQSDGCLSGNCKDYVQSLTMQSPEKVDQFLVKPSNISLYEWIDSNIYMILVSSGTMLLQLATDINMLNLSSGSENSAICNKLSLKPDLYQIELSISESAQTNTLLSIPEKPIINGSSHPGANEVNDTRSQILVHLEVIDALINSLKNSRRKFIPKNSTKNIIPNKNKTIGSDTELESANEEEKARSINTNKSFRMFKVAVVKIYGIFKYVYFNFREFFERFEHVNYLYSRLVLFANKYKVLPEYDLFNPEIPIMFTS</sequence>
<gene>
    <name evidence="2" type="ORF">AYI68_g2175</name>
</gene>
<accession>A0A1R0H3I6</accession>
<keyword evidence="3" id="KW-1185">Reference proteome</keyword>
<proteinExistence type="predicted"/>
<dbReference type="EMBL" id="LSSL01000791">
    <property type="protein sequence ID" value="OLY83678.1"/>
    <property type="molecule type" value="Genomic_DNA"/>
</dbReference>
<comment type="caution">
    <text evidence="2">The sequence shown here is derived from an EMBL/GenBank/DDBJ whole genome shotgun (WGS) entry which is preliminary data.</text>
</comment>
<evidence type="ECO:0000256" key="1">
    <source>
        <dbReference type="SAM" id="MobiDB-lite"/>
    </source>
</evidence>
<name>A0A1R0H3I6_9FUNG</name>
<evidence type="ECO:0000313" key="3">
    <source>
        <dbReference type="Proteomes" id="UP000187455"/>
    </source>
</evidence>
<evidence type="ECO:0000313" key="2">
    <source>
        <dbReference type="EMBL" id="OLY83678.1"/>
    </source>
</evidence>
<feature type="region of interest" description="Disordered" evidence="1">
    <location>
        <begin position="183"/>
        <end position="202"/>
    </location>
</feature>
<organism evidence="2 3">
    <name type="scientific">Smittium mucronatum</name>
    <dbReference type="NCBI Taxonomy" id="133383"/>
    <lineage>
        <taxon>Eukaryota</taxon>
        <taxon>Fungi</taxon>
        <taxon>Fungi incertae sedis</taxon>
        <taxon>Zoopagomycota</taxon>
        <taxon>Kickxellomycotina</taxon>
        <taxon>Harpellomycetes</taxon>
        <taxon>Harpellales</taxon>
        <taxon>Legeriomycetaceae</taxon>
        <taxon>Smittium</taxon>
    </lineage>
</organism>
<reference evidence="2 3" key="1">
    <citation type="journal article" date="2016" name="Mol. Biol. Evol.">
        <title>Genome-Wide Survey of Gut Fungi (Harpellales) Reveals the First Horizontally Transferred Ubiquitin Gene from a Mosquito Host.</title>
        <authorList>
            <person name="Wang Y."/>
            <person name="White M.M."/>
            <person name="Kvist S."/>
            <person name="Moncalvo J.M."/>
        </authorList>
    </citation>
    <scope>NUCLEOTIDE SEQUENCE [LARGE SCALE GENOMIC DNA]</scope>
    <source>
        <strain evidence="2 3">ALG-7-W6</strain>
    </source>
</reference>
<dbReference type="Proteomes" id="UP000187455">
    <property type="component" value="Unassembled WGS sequence"/>
</dbReference>
<protein>
    <submittedName>
        <fullName evidence="2">Uncharacterized protein</fullName>
    </submittedName>
</protein>